<evidence type="ECO:0000313" key="1">
    <source>
        <dbReference type="EMBL" id="GAJ25022.1"/>
    </source>
</evidence>
<comment type="caution">
    <text evidence="1">The sequence shown here is derived from an EMBL/GenBank/DDBJ whole genome shotgun (WGS) entry which is preliminary data.</text>
</comment>
<proteinExistence type="predicted"/>
<feature type="non-terminal residue" evidence="1">
    <location>
        <position position="1"/>
    </location>
</feature>
<reference evidence="1" key="1">
    <citation type="journal article" date="2014" name="Front. Microbiol.">
        <title>High frequency of phylogenetically diverse reductive dehalogenase-homologous genes in deep subseafloor sedimentary metagenomes.</title>
        <authorList>
            <person name="Kawai M."/>
            <person name="Futagami T."/>
            <person name="Toyoda A."/>
            <person name="Takaki Y."/>
            <person name="Nishi S."/>
            <person name="Hori S."/>
            <person name="Arai W."/>
            <person name="Tsubouchi T."/>
            <person name="Morono Y."/>
            <person name="Uchiyama I."/>
            <person name="Ito T."/>
            <person name="Fujiyama A."/>
            <person name="Inagaki F."/>
            <person name="Takami H."/>
        </authorList>
    </citation>
    <scope>NUCLEOTIDE SEQUENCE</scope>
    <source>
        <strain evidence="1">Expedition CK06-06</strain>
    </source>
</reference>
<dbReference type="SUPFAM" id="SSF55874">
    <property type="entry name" value="ATPase domain of HSP90 chaperone/DNA topoisomerase II/histidine kinase"/>
    <property type="match status" value="1"/>
</dbReference>
<dbReference type="InterPro" id="IPR036890">
    <property type="entry name" value="HATPase_C_sf"/>
</dbReference>
<dbReference type="AlphaFoldDB" id="X1VUS4"/>
<evidence type="ECO:0008006" key="2">
    <source>
        <dbReference type="Google" id="ProtNLM"/>
    </source>
</evidence>
<organism evidence="1">
    <name type="scientific">marine sediment metagenome</name>
    <dbReference type="NCBI Taxonomy" id="412755"/>
    <lineage>
        <taxon>unclassified sequences</taxon>
        <taxon>metagenomes</taxon>
        <taxon>ecological metagenomes</taxon>
    </lineage>
</organism>
<dbReference type="EMBL" id="BARW01037600">
    <property type="protein sequence ID" value="GAJ25022.1"/>
    <property type="molecule type" value="Genomic_DNA"/>
</dbReference>
<protein>
    <recommendedName>
        <fullName evidence="2">Histidine kinase/HSP90-like ATPase domain-containing protein</fullName>
    </recommendedName>
</protein>
<dbReference type="Gene3D" id="3.30.565.10">
    <property type="entry name" value="Histidine kinase-like ATPase, C-terminal domain"/>
    <property type="match status" value="1"/>
</dbReference>
<name>X1VUS4_9ZZZZ</name>
<accession>X1VUS4</accession>
<sequence>PYDIKIALEKAKEALLDKFEPREITINHNLKTKKYFTLGNELLKDAFFNILDNAVMYDRSDEIIIEINISTSDDFDGFWRIEFMDQGKREVLKRFNPDFIINHVRDLPMLLRRLEKKSLLSY</sequence>
<gene>
    <name evidence="1" type="ORF">S12H4_57997</name>
</gene>